<evidence type="ECO:0000256" key="7">
    <source>
        <dbReference type="ARBA" id="ARBA00023242"/>
    </source>
</evidence>
<evidence type="ECO:0000256" key="8">
    <source>
        <dbReference type="SAM" id="MobiDB-lite"/>
    </source>
</evidence>
<dbReference type="GO" id="GO:0003677">
    <property type="term" value="F:DNA binding"/>
    <property type="evidence" value="ECO:0007669"/>
    <property type="project" value="UniProtKB-KW"/>
</dbReference>
<reference evidence="10" key="2">
    <citation type="journal article" date="2023" name="Plants (Basel)">
        <title>Annotation of the Turnera subulata (Passifloraceae) Draft Genome Reveals the S-Locus Evolved after the Divergence of Turneroideae from Passifloroideae in a Stepwise Manner.</title>
        <authorList>
            <person name="Henning P.M."/>
            <person name="Roalson E.H."/>
            <person name="Mir W."/>
            <person name="McCubbin A.G."/>
            <person name="Shore J.S."/>
        </authorList>
    </citation>
    <scope>NUCLEOTIDE SEQUENCE</scope>
    <source>
        <strain evidence="10">F60SS</strain>
    </source>
</reference>
<dbReference type="GO" id="GO:0032259">
    <property type="term" value="P:methylation"/>
    <property type="evidence" value="ECO:0007669"/>
    <property type="project" value="UniProtKB-KW"/>
</dbReference>
<reference evidence="10" key="1">
    <citation type="submission" date="2022-02" db="EMBL/GenBank/DDBJ databases">
        <authorList>
            <person name="Henning P.M."/>
            <person name="McCubbin A.G."/>
            <person name="Shore J.S."/>
        </authorList>
    </citation>
    <scope>NUCLEOTIDE SEQUENCE</scope>
    <source>
        <strain evidence="10">F60SS</strain>
        <tissue evidence="10">Leaves</tissue>
    </source>
</reference>
<evidence type="ECO:0000256" key="5">
    <source>
        <dbReference type="ARBA" id="ARBA00022737"/>
    </source>
</evidence>
<feature type="domain" description="SAM-dependent MTase DRM-type" evidence="9">
    <location>
        <begin position="432"/>
        <end position="756"/>
    </location>
</feature>
<keyword evidence="5" id="KW-0677">Repeat</keyword>
<evidence type="ECO:0000256" key="3">
    <source>
        <dbReference type="ARBA" id="ARBA00022679"/>
    </source>
</evidence>
<organism evidence="10 11">
    <name type="scientific">Turnera subulata</name>
    <dbReference type="NCBI Taxonomy" id="218843"/>
    <lineage>
        <taxon>Eukaryota</taxon>
        <taxon>Viridiplantae</taxon>
        <taxon>Streptophyta</taxon>
        <taxon>Embryophyta</taxon>
        <taxon>Tracheophyta</taxon>
        <taxon>Spermatophyta</taxon>
        <taxon>Magnoliopsida</taxon>
        <taxon>eudicotyledons</taxon>
        <taxon>Gunneridae</taxon>
        <taxon>Pentapetalae</taxon>
        <taxon>rosids</taxon>
        <taxon>fabids</taxon>
        <taxon>Malpighiales</taxon>
        <taxon>Passifloraceae</taxon>
        <taxon>Turnera</taxon>
    </lineage>
</organism>
<dbReference type="AlphaFoldDB" id="A0A9Q0FZ07"/>
<evidence type="ECO:0000313" key="11">
    <source>
        <dbReference type="Proteomes" id="UP001141552"/>
    </source>
</evidence>
<sequence>MVCVCVSNVTAALVCAPAAGTDNRKNYPIAGQSSSSYSYAGIVPKPEAFDFEEEPEPPLNSNQLGGSVASSSGSSNVRSFFIGMGYLPSLVDKVIQENGEENIDLLMDILMDSRAECPDLQMQSNLSSDYLNGKKDASGLPQCSTFCLPKEDPDVFDEVDDDKRACLVKMKFHPNEIEFAMDKLGEEAPVNEIVDFILAARIAKNLDQEPDDVSNGDGRKNKVTDDEEFETMEKTLRLLETGFTENEISLAVERMGKQISYLVYEFLLTRRRAFYFEHVQRYGNRYTSPSSDAPAEELAEFICAHQLGETYVRKTKYASGSISIGPENGPNCHPHSTVKIETDSCMQDATSTTSGRNMDEIRKGKRPKKVHCENHCDSRFGPTSLEGNYSGEELKQEYSYEASTFGETTWEEEKVDPTATAFQMPQAFRSVPCKVTNATAAKAPYFFFGNVESLAPDNWKKICQFLYVTHPEIVNTGFFSALNREEGYVHNLGAQNRFRIEPEPPMTIQDAIPGSKKWWPAWDTRKQMRFTNFEASGAQVSKLGNDSCGLLSPQQKNSILRGCEQYNLVWVGPNKLAPVEPKHLEWILGYPLNHTLVGDSSQAERLSSLKLSFQIDTLAYHLSALKSMFPGGIAVLSFFSGIGGPEIALHRLGIPLKGVVSVETCETNRRILKRWWISSGQRGQLEQIDDVQKLTTDRVEGLVERFGRFDFIICQNALTHSSKRGPAGVPKVVFDFASFHEFVRVLARLRDIMERS</sequence>
<name>A0A9Q0FZ07_9ROSI</name>
<dbReference type="PANTHER" id="PTHR23068:SF11">
    <property type="entry name" value="INACTIVE DNA (CYTOSINE-5)-METHYLTRANSFERASE DRM3-RELATED"/>
    <property type="match status" value="1"/>
</dbReference>
<evidence type="ECO:0000259" key="9">
    <source>
        <dbReference type="PROSITE" id="PS51680"/>
    </source>
</evidence>
<proteinExistence type="predicted"/>
<evidence type="ECO:0000256" key="1">
    <source>
        <dbReference type="ARBA" id="ARBA00004123"/>
    </source>
</evidence>
<accession>A0A9Q0FZ07</accession>
<dbReference type="PANTHER" id="PTHR23068">
    <property type="entry name" value="DNA CYTOSINE-5- -METHYLTRANSFERASE 3-RELATED"/>
    <property type="match status" value="1"/>
</dbReference>
<evidence type="ECO:0000256" key="6">
    <source>
        <dbReference type="ARBA" id="ARBA00023125"/>
    </source>
</evidence>
<dbReference type="PROSITE" id="PS51680">
    <property type="entry name" value="SAM_MT_DRM"/>
    <property type="match status" value="1"/>
</dbReference>
<dbReference type="GO" id="GO:0005634">
    <property type="term" value="C:nucleus"/>
    <property type="evidence" value="ECO:0007669"/>
    <property type="project" value="UniProtKB-SubCell"/>
</dbReference>
<dbReference type="Proteomes" id="UP001141552">
    <property type="component" value="Unassembled WGS sequence"/>
</dbReference>
<keyword evidence="3" id="KW-0808">Transferase</keyword>
<keyword evidence="2" id="KW-0489">Methyltransferase</keyword>
<evidence type="ECO:0000256" key="2">
    <source>
        <dbReference type="ARBA" id="ARBA00022603"/>
    </source>
</evidence>
<protein>
    <recommendedName>
        <fullName evidence="9">SAM-dependent MTase DRM-type domain-containing protein</fullName>
    </recommendedName>
</protein>
<dbReference type="EMBL" id="JAKUCV010003391">
    <property type="protein sequence ID" value="KAJ4839137.1"/>
    <property type="molecule type" value="Genomic_DNA"/>
</dbReference>
<dbReference type="GO" id="GO:0008168">
    <property type="term" value="F:methyltransferase activity"/>
    <property type="evidence" value="ECO:0007669"/>
    <property type="project" value="UniProtKB-KW"/>
</dbReference>
<keyword evidence="11" id="KW-1185">Reference proteome</keyword>
<dbReference type="InterPro" id="IPR030380">
    <property type="entry name" value="SAM_MeTfrase_DRM"/>
</dbReference>
<keyword evidence="7" id="KW-0539">Nucleus</keyword>
<gene>
    <name evidence="10" type="ORF">Tsubulata_040339</name>
</gene>
<dbReference type="Gene3D" id="3.40.50.150">
    <property type="entry name" value="Vaccinia Virus protein VP39"/>
    <property type="match status" value="1"/>
</dbReference>
<dbReference type="SUPFAM" id="SSF53335">
    <property type="entry name" value="S-adenosyl-L-methionine-dependent methyltransferases"/>
    <property type="match status" value="2"/>
</dbReference>
<comment type="caution">
    <text evidence="10">The sequence shown here is derived from an EMBL/GenBank/DDBJ whole genome shotgun (WGS) entry which is preliminary data.</text>
</comment>
<dbReference type="InterPro" id="IPR050390">
    <property type="entry name" value="C5-Methyltransferase"/>
</dbReference>
<feature type="region of interest" description="Disordered" evidence="8">
    <location>
        <begin position="208"/>
        <end position="227"/>
    </location>
</feature>
<comment type="subcellular location">
    <subcellularLocation>
        <location evidence="1">Nucleus</location>
    </subcellularLocation>
</comment>
<evidence type="ECO:0000313" key="10">
    <source>
        <dbReference type="EMBL" id="KAJ4839137.1"/>
    </source>
</evidence>
<keyword evidence="6" id="KW-0238">DNA-binding</keyword>
<feature type="region of interest" description="Disordered" evidence="8">
    <location>
        <begin position="50"/>
        <end position="70"/>
    </location>
</feature>
<evidence type="ECO:0000256" key="4">
    <source>
        <dbReference type="ARBA" id="ARBA00022691"/>
    </source>
</evidence>
<keyword evidence="4" id="KW-0949">S-adenosyl-L-methionine</keyword>
<dbReference type="OrthoDB" id="641149at2759"/>
<dbReference type="InterPro" id="IPR029063">
    <property type="entry name" value="SAM-dependent_MTases_sf"/>
</dbReference>